<comment type="pathway">
    <text evidence="8">Amino-acid biosynthesis; L-histidine biosynthesis; L-histidine from 5-phospho-alpha-D-ribose 1-diphosphate: step 9/9.</text>
</comment>
<accession>A0A3S9T2Z7</accession>
<dbReference type="RefSeq" id="WP_205665791.1">
    <property type="nucleotide sequence ID" value="NZ_CP016379.1"/>
</dbReference>
<dbReference type="PANTHER" id="PTHR21256">
    <property type="entry name" value="HISTIDINOL DEHYDROGENASE HDH"/>
    <property type="match status" value="1"/>
</dbReference>
<feature type="binding site" evidence="8 12">
    <location>
        <position position="263"/>
    </location>
    <ligand>
        <name>substrate</name>
    </ligand>
</feature>
<dbReference type="EC" id="1.1.1.23" evidence="3 8"/>
<evidence type="ECO:0000256" key="7">
    <source>
        <dbReference type="ARBA" id="ARBA00049489"/>
    </source>
</evidence>
<dbReference type="PRINTS" id="PR00083">
    <property type="entry name" value="HOLDHDRGNASE"/>
</dbReference>
<comment type="cofactor">
    <cofactor evidence="8 13">
        <name>Zn(2+)</name>
        <dbReference type="ChEBI" id="CHEBI:29105"/>
    </cofactor>
    <text evidence="8 13">Binds 1 zinc ion per subunit.</text>
</comment>
<gene>
    <name evidence="8" type="primary">hisD</name>
    <name evidence="15" type="ORF">BBF96_11885</name>
</gene>
<dbReference type="InterPro" id="IPR001692">
    <property type="entry name" value="Histidinol_DH_CS"/>
</dbReference>
<feature type="binding site" evidence="8 12">
    <location>
        <position position="260"/>
    </location>
    <ligand>
        <name>substrate</name>
    </ligand>
</feature>
<dbReference type="HAMAP" id="MF_01024">
    <property type="entry name" value="HisD"/>
    <property type="match status" value="1"/>
</dbReference>
<dbReference type="PROSITE" id="PS00611">
    <property type="entry name" value="HISOL_DEHYDROGENASE"/>
    <property type="match status" value="1"/>
</dbReference>
<feature type="active site" description="Proton acceptor" evidence="8 10">
    <location>
        <position position="329"/>
    </location>
</feature>
<dbReference type="GO" id="GO:0005829">
    <property type="term" value="C:cytosol"/>
    <property type="evidence" value="ECO:0007669"/>
    <property type="project" value="TreeGrafter"/>
</dbReference>
<dbReference type="EMBL" id="CP016379">
    <property type="protein sequence ID" value="AZR74917.1"/>
    <property type="molecule type" value="Genomic_DNA"/>
</dbReference>
<comment type="function">
    <text evidence="1 8">Catalyzes the sequential NAD-dependent oxidations of L-histidinol to L-histidinaldehyde and then to L-histidine.</text>
</comment>
<keyword evidence="4 8" id="KW-0479">Metal-binding</keyword>
<evidence type="ECO:0000256" key="5">
    <source>
        <dbReference type="ARBA" id="ARBA00022833"/>
    </source>
</evidence>
<dbReference type="PANTHER" id="PTHR21256:SF2">
    <property type="entry name" value="HISTIDINE BIOSYNTHESIS TRIFUNCTIONAL PROTEIN"/>
    <property type="match status" value="1"/>
</dbReference>
<feature type="binding site" evidence="8 11">
    <location>
        <position position="192"/>
    </location>
    <ligand>
        <name>NAD(+)</name>
        <dbReference type="ChEBI" id="CHEBI:57540"/>
    </ligand>
</feature>
<dbReference type="SUPFAM" id="SSF53720">
    <property type="entry name" value="ALDH-like"/>
    <property type="match status" value="1"/>
</dbReference>
<dbReference type="CDD" id="cd06572">
    <property type="entry name" value="Histidinol_dh"/>
    <property type="match status" value="1"/>
</dbReference>
<evidence type="ECO:0000256" key="1">
    <source>
        <dbReference type="ARBA" id="ARBA00003850"/>
    </source>
</evidence>
<feature type="binding site" evidence="8 13">
    <location>
        <position position="263"/>
    </location>
    <ligand>
        <name>Zn(2+)</name>
        <dbReference type="ChEBI" id="CHEBI:29105"/>
    </ligand>
</feature>
<evidence type="ECO:0000256" key="6">
    <source>
        <dbReference type="ARBA" id="ARBA00023002"/>
    </source>
</evidence>
<feature type="active site" description="Proton acceptor" evidence="8 10">
    <location>
        <position position="328"/>
    </location>
</feature>
<evidence type="ECO:0000313" key="15">
    <source>
        <dbReference type="EMBL" id="AZR74917.1"/>
    </source>
</evidence>
<comment type="similarity">
    <text evidence="2 8 9 14">Belongs to the histidinol dehydrogenase family.</text>
</comment>
<dbReference type="AlphaFoldDB" id="A0A3S9T2Z7"/>
<feature type="binding site" evidence="8 12">
    <location>
        <position position="416"/>
    </location>
    <ligand>
        <name>substrate</name>
    </ligand>
</feature>
<evidence type="ECO:0000256" key="2">
    <source>
        <dbReference type="ARBA" id="ARBA00010178"/>
    </source>
</evidence>
<dbReference type="UniPathway" id="UPA00031">
    <property type="reaction ID" value="UER00014"/>
</dbReference>
<dbReference type="GO" id="GO:0004399">
    <property type="term" value="F:histidinol dehydrogenase activity"/>
    <property type="evidence" value="ECO:0007669"/>
    <property type="project" value="UniProtKB-UniRule"/>
</dbReference>
<dbReference type="Gene3D" id="3.40.50.1980">
    <property type="entry name" value="Nitrogenase molybdenum iron protein domain"/>
    <property type="match status" value="2"/>
</dbReference>
<evidence type="ECO:0000256" key="12">
    <source>
        <dbReference type="PIRSR" id="PIRSR000099-3"/>
    </source>
</evidence>
<dbReference type="FunFam" id="3.40.50.1980:FF:000001">
    <property type="entry name" value="Histidinol dehydrogenase"/>
    <property type="match status" value="1"/>
</dbReference>
<keyword evidence="8 11" id="KW-0520">NAD</keyword>
<keyword evidence="16" id="KW-1185">Reference proteome</keyword>
<dbReference type="FunFam" id="3.40.50.1980:FF:000026">
    <property type="entry name" value="Histidinol dehydrogenase"/>
    <property type="match status" value="1"/>
</dbReference>
<protein>
    <recommendedName>
        <fullName evidence="3 8">Histidinol dehydrogenase</fullName>
        <shortName evidence="8">HDH</shortName>
        <ecNumber evidence="3 8">1.1.1.23</ecNumber>
    </recommendedName>
</protein>
<comment type="catalytic activity">
    <reaction evidence="7 8">
        <text>L-histidinol + 2 NAD(+) + H2O = L-histidine + 2 NADH + 3 H(+)</text>
        <dbReference type="Rhea" id="RHEA:20641"/>
        <dbReference type="ChEBI" id="CHEBI:15377"/>
        <dbReference type="ChEBI" id="CHEBI:15378"/>
        <dbReference type="ChEBI" id="CHEBI:57540"/>
        <dbReference type="ChEBI" id="CHEBI:57595"/>
        <dbReference type="ChEBI" id="CHEBI:57699"/>
        <dbReference type="ChEBI" id="CHEBI:57945"/>
        <dbReference type="EC" id="1.1.1.23"/>
    </reaction>
</comment>
<dbReference type="InterPro" id="IPR012131">
    <property type="entry name" value="Hstdl_DH"/>
</dbReference>
<feature type="binding site" evidence="8 12">
    <location>
        <position position="238"/>
    </location>
    <ligand>
        <name>substrate</name>
    </ligand>
</feature>
<evidence type="ECO:0000256" key="3">
    <source>
        <dbReference type="ARBA" id="ARBA00012965"/>
    </source>
</evidence>
<evidence type="ECO:0000256" key="4">
    <source>
        <dbReference type="ARBA" id="ARBA00022723"/>
    </source>
</evidence>
<dbReference type="Proteomes" id="UP000267250">
    <property type="component" value="Chromosome"/>
</dbReference>
<feature type="binding site" evidence="8 12">
    <location>
        <position position="329"/>
    </location>
    <ligand>
        <name>substrate</name>
    </ligand>
</feature>
<evidence type="ECO:0000313" key="16">
    <source>
        <dbReference type="Proteomes" id="UP000267250"/>
    </source>
</evidence>
<sequence length="435" mass="48332">MMKIVKMNNGGAEEVQRLIEGRTNQDLSLYREQVLKIVENVRRTGDMAVREYTRRFDQVDISIENLLVKPTELEEACLRVEPEFMNSIQLAKEKIQRYHEAQFQTSWNLTEEDGVIMGQICRPLERVGVYIPGGSAAYPSSVLMTVIPAKVAGVKEVVMVTPPNRRGEINHYILAAAKVAGVDKIYKVGGAQAIAALAYGTGSIPKVDKIVGPGNIYVTLAKQMVYGQVDIDMIAGPSEILIVADESANSRYLTADLLSQAEHDPLAAAILITTSEKIAEEVQKEVIEQMKVLPRNEIVRQSLKNYGRIILVDNLDDGIELANRIAPEHLELAVKDPFKWLTRVKNAGAVFLGHFAPEPLGDYLAGPNHVLPTNGTARFFSPLSVRDYVKYLSFLSYSKEALAKVKDHVINLAEIEGLLGHANAIRVRFEDDERR</sequence>
<feature type="binding site" evidence="8 12">
    <location>
        <position position="421"/>
    </location>
    <ligand>
        <name>substrate</name>
    </ligand>
</feature>
<proteinExistence type="inferred from homology"/>
<dbReference type="GO" id="GO:0000105">
    <property type="term" value="P:L-histidine biosynthetic process"/>
    <property type="evidence" value="ECO:0007669"/>
    <property type="project" value="UniProtKB-UniRule"/>
</dbReference>
<evidence type="ECO:0000256" key="8">
    <source>
        <dbReference type="HAMAP-Rule" id="MF_01024"/>
    </source>
</evidence>
<dbReference type="PIRSF" id="PIRSF000099">
    <property type="entry name" value="Histidinol_dh"/>
    <property type="match status" value="1"/>
</dbReference>
<dbReference type="InterPro" id="IPR022695">
    <property type="entry name" value="Histidinol_DH_monofunct"/>
</dbReference>
<reference evidence="15 16" key="1">
    <citation type="submission" date="2016-07" db="EMBL/GenBank/DDBJ databases">
        <title>Genome and transcriptome analysis of iron-reducing fermentative bacteria Anoxybacter fermentans.</title>
        <authorList>
            <person name="Zeng X."/>
            <person name="Shao Z."/>
        </authorList>
    </citation>
    <scope>NUCLEOTIDE SEQUENCE [LARGE SCALE GENOMIC DNA]</scope>
    <source>
        <strain evidence="15 16">DY22613</strain>
    </source>
</reference>
<keyword evidence="8" id="KW-0368">Histidine biosynthesis</keyword>
<dbReference type="Pfam" id="PF00815">
    <property type="entry name" value="Histidinol_dh"/>
    <property type="match status" value="1"/>
</dbReference>
<feature type="binding site" evidence="8 11">
    <location>
        <position position="130"/>
    </location>
    <ligand>
        <name>NAD(+)</name>
        <dbReference type="ChEBI" id="CHEBI:57540"/>
    </ligand>
</feature>
<evidence type="ECO:0000256" key="13">
    <source>
        <dbReference type="PIRSR" id="PIRSR000099-4"/>
    </source>
</evidence>
<organism evidence="15 16">
    <name type="scientific">Anoxybacter fermentans</name>
    <dbReference type="NCBI Taxonomy" id="1323375"/>
    <lineage>
        <taxon>Bacteria</taxon>
        <taxon>Bacillati</taxon>
        <taxon>Bacillota</taxon>
        <taxon>Clostridia</taxon>
        <taxon>Halanaerobiales</taxon>
        <taxon>Anoxybacter</taxon>
    </lineage>
</organism>
<feature type="binding site" evidence="8 13">
    <location>
        <position position="362"/>
    </location>
    <ligand>
        <name>Zn(2+)</name>
        <dbReference type="ChEBI" id="CHEBI:29105"/>
    </ligand>
</feature>
<feature type="binding site" evidence="8 12">
    <location>
        <position position="362"/>
    </location>
    <ligand>
        <name>substrate</name>
    </ligand>
</feature>
<keyword evidence="5 8" id="KW-0862">Zinc</keyword>
<dbReference type="GO" id="GO:0051287">
    <property type="term" value="F:NAD binding"/>
    <property type="evidence" value="ECO:0007669"/>
    <property type="project" value="InterPro"/>
</dbReference>
<evidence type="ECO:0000256" key="11">
    <source>
        <dbReference type="PIRSR" id="PIRSR000099-2"/>
    </source>
</evidence>
<dbReference type="Gene3D" id="1.20.5.1300">
    <property type="match status" value="1"/>
</dbReference>
<feature type="binding site" evidence="8 11">
    <location>
        <position position="215"/>
    </location>
    <ligand>
        <name>NAD(+)</name>
        <dbReference type="ChEBI" id="CHEBI:57540"/>
    </ligand>
</feature>
<name>A0A3S9T2Z7_9FIRM</name>
<evidence type="ECO:0000256" key="10">
    <source>
        <dbReference type="PIRSR" id="PIRSR000099-1"/>
    </source>
</evidence>
<keyword evidence="8" id="KW-0028">Amino-acid biosynthesis</keyword>
<dbReference type="NCBIfam" id="TIGR00069">
    <property type="entry name" value="hisD"/>
    <property type="match status" value="1"/>
</dbReference>
<evidence type="ECO:0000256" key="14">
    <source>
        <dbReference type="RuleBase" id="RU004175"/>
    </source>
</evidence>
<evidence type="ECO:0000256" key="9">
    <source>
        <dbReference type="PIRNR" id="PIRNR000099"/>
    </source>
</evidence>
<keyword evidence="6 8" id="KW-0560">Oxidoreductase</keyword>
<feature type="binding site" evidence="8 13">
    <location>
        <position position="260"/>
    </location>
    <ligand>
        <name>Zn(2+)</name>
        <dbReference type="ChEBI" id="CHEBI:29105"/>
    </ligand>
</feature>
<dbReference type="GO" id="GO:0008270">
    <property type="term" value="F:zinc ion binding"/>
    <property type="evidence" value="ECO:0007669"/>
    <property type="project" value="UniProtKB-UniRule"/>
</dbReference>
<dbReference type="KEGG" id="aft:BBF96_11885"/>
<dbReference type="InterPro" id="IPR016161">
    <property type="entry name" value="Ald_DH/histidinol_DH"/>
</dbReference>
<feature type="binding site" evidence="8 13">
    <location>
        <position position="421"/>
    </location>
    <ligand>
        <name>Zn(2+)</name>
        <dbReference type="ChEBI" id="CHEBI:29105"/>
    </ligand>
</feature>